<keyword evidence="6" id="KW-1185">Reference proteome</keyword>
<dbReference type="AlphaFoldDB" id="A0AAD9N1B1"/>
<dbReference type="EMBL" id="JAODUP010000399">
    <property type="protein sequence ID" value="KAK2150579.1"/>
    <property type="molecule type" value="Genomic_DNA"/>
</dbReference>
<name>A0AAD9N1B1_9ANNE</name>
<dbReference type="InterPro" id="IPR038704">
    <property type="entry name" value="YEAST_sf"/>
</dbReference>
<feature type="non-terminal residue" evidence="5">
    <location>
        <position position="1"/>
    </location>
</feature>
<accession>A0AAD9N1B1</accession>
<feature type="compositionally biased region" description="Polar residues" evidence="3">
    <location>
        <begin position="409"/>
        <end position="423"/>
    </location>
</feature>
<dbReference type="PANTHER" id="PTHR23195">
    <property type="entry name" value="YEATS DOMAIN"/>
    <property type="match status" value="1"/>
</dbReference>
<feature type="compositionally biased region" description="Low complexity" evidence="3">
    <location>
        <begin position="633"/>
        <end position="656"/>
    </location>
</feature>
<evidence type="ECO:0000256" key="1">
    <source>
        <dbReference type="ARBA" id="ARBA00023242"/>
    </source>
</evidence>
<dbReference type="Gene3D" id="2.60.40.1970">
    <property type="entry name" value="YEATS domain"/>
    <property type="match status" value="1"/>
</dbReference>
<feature type="domain" description="YEATS" evidence="4">
    <location>
        <begin position="1"/>
        <end position="64"/>
    </location>
</feature>
<dbReference type="GO" id="GO:0006355">
    <property type="term" value="P:regulation of DNA-templated transcription"/>
    <property type="evidence" value="ECO:0007669"/>
    <property type="project" value="InterPro"/>
</dbReference>
<evidence type="ECO:0000313" key="6">
    <source>
        <dbReference type="Proteomes" id="UP001208570"/>
    </source>
</evidence>
<evidence type="ECO:0000313" key="5">
    <source>
        <dbReference type="EMBL" id="KAK2150579.1"/>
    </source>
</evidence>
<dbReference type="GO" id="GO:0005634">
    <property type="term" value="C:nucleus"/>
    <property type="evidence" value="ECO:0007669"/>
    <property type="project" value="UniProtKB-SubCell"/>
</dbReference>
<organism evidence="5 6">
    <name type="scientific">Paralvinella palmiformis</name>
    <dbReference type="NCBI Taxonomy" id="53620"/>
    <lineage>
        <taxon>Eukaryota</taxon>
        <taxon>Metazoa</taxon>
        <taxon>Spiralia</taxon>
        <taxon>Lophotrochozoa</taxon>
        <taxon>Annelida</taxon>
        <taxon>Polychaeta</taxon>
        <taxon>Sedentaria</taxon>
        <taxon>Canalipalpata</taxon>
        <taxon>Terebellida</taxon>
        <taxon>Terebelliformia</taxon>
        <taxon>Alvinellidae</taxon>
        <taxon>Paralvinella</taxon>
    </lineage>
</organism>
<dbReference type="PROSITE" id="PS51037">
    <property type="entry name" value="YEATS"/>
    <property type="match status" value="1"/>
</dbReference>
<feature type="compositionally biased region" description="Polar residues" evidence="3">
    <location>
        <begin position="297"/>
        <end position="308"/>
    </location>
</feature>
<sequence length="966" mass="103239">QAPFHLTRRGWGEFPVRVQLHFVDSRNKRVDIIHHLKVWIIIIEASWIKPTLDFRLWALKQTTRNTWIEGWKTIRKPTGILKPPELTDVKLETESENSLGIAWSPIASHDETRSRDLNLDAQFDSMARQDMTNEQDLLGSVLHTEDTEAGFMSDGKSLLVKKDVLLSSEAGKDLEVIKYAPLKDSKQDLSSWGNLNEASRSSGRLQILHDVVSDGWTRLQIKQEEDLHQSTETNGSALSKLTEVKDEPVDDAYPSVSSSELMKQPSSRLKTIGFQPITADMTHPGPGWMHVQIKSEPASSDRSASVCSGRTDLMSPTPERESRRSIPSSPTTPDRTVRFEVGQPAMCGAVDKSSHLGTRVEQGPSQITSESGADFSAWKRVKGSSSGGLRKQTLTLGVGVGQLSSSIQGESSVLMSQSVTSKNEPSHVNEPSPAGNPGHIVTSSKIVESSSVTSQSAATKQGAGLDAVYIQCVDASGKVYLIPQQMLKTSSAVEKKQGLKPLNSSPGKKDVLKTTVVGSGPNKATLTYMLSSQVSKATKPLLTPALKVAPPATPVSVPTGAMSTQKLLVLPGVGSSPRQLALVQQPKQKDAAAISPSLQLGSTSSHARPLLIRDQAGNVQLVQMVPPSSLIQTTGLHSSSSSSSLLTSNSHLSKTTPPKSEIRITGGEKTLLSPVAASKSATTALQDGIISSNAQGSPLKSLVISKETLGQLQPGQPLQIEIPQTITQQAVALSKPPGSISLLRPGLISGKLGSPGLGVTKPVSSSQLSGKLASSGLIKSMPCTITTSVLVSSSTTSAATVMALAGLSMRKSDGTEMSKCSLIGQSLLKSSSTGNLASLQQKPADVPRKCQADMKSRPLYLSTKIGNQTVILKFDNEQDAKKTMAGNLNLSEDAKAADEGIGNAVLGQPASSVTKEKPLLKPFRDSRYWPQGASTARRRCPTALDDQAWFYTRNAQAERTIQIRLF</sequence>
<feature type="compositionally biased region" description="Low complexity" evidence="3">
    <location>
        <begin position="325"/>
        <end position="334"/>
    </location>
</feature>
<comment type="subcellular location">
    <subcellularLocation>
        <location evidence="2">Nucleus</location>
    </subcellularLocation>
</comment>
<feature type="region of interest" description="Disordered" evidence="3">
    <location>
        <begin position="295"/>
        <end position="337"/>
    </location>
</feature>
<reference evidence="5" key="1">
    <citation type="journal article" date="2023" name="Mol. Biol. Evol.">
        <title>Third-Generation Sequencing Reveals the Adaptive Role of the Epigenome in Three Deep-Sea Polychaetes.</title>
        <authorList>
            <person name="Perez M."/>
            <person name="Aroh O."/>
            <person name="Sun Y."/>
            <person name="Lan Y."/>
            <person name="Juniper S.K."/>
            <person name="Young C.R."/>
            <person name="Angers B."/>
            <person name="Qian P.Y."/>
        </authorList>
    </citation>
    <scope>NUCLEOTIDE SEQUENCE</scope>
    <source>
        <strain evidence="5">P08H-3</strain>
    </source>
</reference>
<feature type="region of interest" description="Disordered" evidence="3">
    <location>
        <begin position="632"/>
        <end position="667"/>
    </location>
</feature>
<evidence type="ECO:0000259" key="4">
    <source>
        <dbReference type="PROSITE" id="PS51037"/>
    </source>
</evidence>
<dbReference type="InterPro" id="IPR055129">
    <property type="entry name" value="YEATS_dom"/>
</dbReference>
<feature type="region of interest" description="Disordered" evidence="3">
    <location>
        <begin position="409"/>
        <end position="440"/>
    </location>
</feature>
<evidence type="ECO:0000256" key="3">
    <source>
        <dbReference type="SAM" id="MobiDB-lite"/>
    </source>
</evidence>
<dbReference type="Proteomes" id="UP001208570">
    <property type="component" value="Unassembled WGS sequence"/>
</dbReference>
<keyword evidence="1 2" id="KW-0539">Nucleus</keyword>
<proteinExistence type="predicted"/>
<gene>
    <name evidence="5" type="ORF">LSH36_399g02053</name>
</gene>
<comment type="caution">
    <text evidence="5">The sequence shown here is derived from an EMBL/GenBank/DDBJ whole genome shotgun (WGS) entry which is preliminary data.</text>
</comment>
<evidence type="ECO:0000256" key="2">
    <source>
        <dbReference type="PROSITE-ProRule" id="PRU00376"/>
    </source>
</evidence>
<dbReference type="Pfam" id="PF03366">
    <property type="entry name" value="YEATS"/>
    <property type="match status" value="1"/>
</dbReference>
<protein>
    <recommendedName>
        <fullName evidence="4">YEATS domain-containing protein</fullName>
    </recommendedName>
</protein>
<dbReference type="InterPro" id="IPR005033">
    <property type="entry name" value="YEATS"/>
</dbReference>